<dbReference type="EMBL" id="CP003255">
    <property type="protein sequence ID" value="AGA59011.1"/>
    <property type="molecule type" value="Genomic_DNA"/>
</dbReference>
<dbReference type="PANTHER" id="PTHR36455">
    <property type="match status" value="1"/>
</dbReference>
<protein>
    <submittedName>
        <fullName evidence="1">Transposase</fullName>
    </submittedName>
</protein>
<reference evidence="2" key="1">
    <citation type="submission" date="2012-01" db="EMBL/GenBank/DDBJ databases">
        <title>Complete sequence of chromosome of Thermobacillus composti KWC4.</title>
        <authorList>
            <person name="Lucas S."/>
            <person name="Han J."/>
            <person name="Lapidus A."/>
            <person name="Cheng J.-F."/>
            <person name="Goodwin L."/>
            <person name="Pitluck S."/>
            <person name="Peters L."/>
            <person name="Ovchinnikova G."/>
            <person name="Teshima H."/>
            <person name="Detter J.C."/>
            <person name="Han C."/>
            <person name="Tapia R."/>
            <person name="Land M."/>
            <person name="Hauser L."/>
            <person name="Kyrpides N."/>
            <person name="Ivanova N."/>
            <person name="Pagani I."/>
            <person name="Anderson I."/>
            <person name="Woyke T."/>
        </authorList>
    </citation>
    <scope>NUCLEOTIDE SEQUENCE [LARGE SCALE GENOMIC DNA]</scope>
    <source>
        <strain evidence="2">DSM 18247 / JCM 13945 / KWC4</strain>
    </source>
</reference>
<organism evidence="1 2">
    <name type="scientific">Thermobacillus composti (strain DSM 18247 / JCM 13945 / KWC4)</name>
    <dbReference type="NCBI Taxonomy" id="717605"/>
    <lineage>
        <taxon>Bacteria</taxon>
        <taxon>Bacillati</taxon>
        <taxon>Bacillota</taxon>
        <taxon>Bacilli</taxon>
        <taxon>Bacillales</taxon>
        <taxon>Paenibacillaceae</taxon>
        <taxon>Thermobacillus</taxon>
    </lineage>
</organism>
<accession>L0EH45</accession>
<evidence type="ECO:0000313" key="2">
    <source>
        <dbReference type="Proteomes" id="UP000010795"/>
    </source>
</evidence>
<dbReference type="OrthoDB" id="4956084at2"/>
<dbReference type="STRING" id="717605.Theco_2946"/>
<dbReference type="RefSeq" id="WP_015255750.1">
    <property type="nucleotide sequence ID" value="NC_019897.1"/>
</dbReference>
<dbReference type="Proteomes" id="UP000010795">
    <property type="component" value="Chromosome"/>
</dbReference>
<dbReference type="InterPro" id="IPR008878">
    <property type="entry name" value="Transposase_IS66_Orf2"/>
</dbReference>
<dbReference type="eggNOG" id="COG3436">
    <property type="taxonomic scope" value="Bacteria"/>
</dbReference>
<proteinExistence type="predicted"/>
<evidence type="ECO:0000313" key="1">
    <source>
        <dbReference type="EMBL" id="AGA59011.1"/>
    </source>
</evidence>
<sequence>MLTLAGVQRVYLASGPTDLRKSIDSLAALVQESFGLDPFSPCLFVFCNRERNKLKILYWELNFRSMK</sequence>
<dbReference type="NCBIfam" id="NF033819">
    <property type="entry name" value="IS66_TnpB"/>
    <property type="match status" value="1"/>
</dbReference>
<dbReference type="AlphaFoldDB" id="L0EH45"/>
<gene>
    <name evidence="1" type="ordered locus">Theco_2946</name>
</gene>
<dbReference type="KEGG" id="tco:Theco_2946"/>
<dbReference type="HOGENOM" id="CLU_128110_3_6_9"/>
<keyword evidence="2" id="KW-1185">Reference proteome</keyword>
<dbReference type="Pfam" id="PF05717">
    <property type="entry name" value="TnpB_IS66"/>
    <property type="match status" value="1"/>
</dbReference>
<dbReference type="PANTHER" id="PTHR36455:SF1">
    <property type="entry name" value="BLR8292 PROTEIN"/>
    <property type="match status" value="1"/>
</dbReference>
<name>L0EH45_THECK</name>